<dbReference type="OrthoDB" id="10646496at2759"/>
<keyword evidence="3" id="KW-1185">Reference proteome</keyword>
<keyword evidence="1" id="KW-0472">Membrane</keyword>
<name>A0A2T9YX90_9FUNG</name>
<proteinExistence type="predicted"/>
<accession>A0A2T9YX90</accession>
<dbReference type="EMBL" id="MBFR01000021">
    <property type="protein sequence ID" value="PVU96939.1"/>
    <property type="molecule type" value="Genomic_DNA"/>
</dbReference>
<evidence type="ECO:0000313" key="3">
    <source>
        <dbReference type="Proteomes" id="UP000245383"/>
    </source>
</evidence>
<protein>
    <submittedName>
        <fullName evidence="2">Uncharacterized protein</fullName>
    </submittedName>
</protein>
<feature type="transmembrane region" description="Helical" evidence="1">
    <location>
        <begin position="240"/>
        <end position="260"/>
    </location>
</feature>
<dbReference type="AlphaFoldDB" id="A0A2T9YX90"/>
<keyword evidence="1" id="KW-1133">Transmembrane helix</keyword>
<evidence type="ECO:0000256" key="1">
    <source>
        <dbReference type="SAM" id="Phobius"/>
    </source>
</evidence>
<comment type="caution">
    <text evidence="2">The sequence shown here is derived from an EMBL/GenBank/DDBJ whole genome shotgun (WGS) entry which is preliminary data.</text>
</comment>
<dbReference type="Proteomes" id="UP000245383">
    <property type="component" value="Unassembled WGS sequence"/>
</dbReference>
<keyword evidence="1" id="KW-0812">Transmembrane</keyword>
<reference evidence="2 3" key="1">
    <citation type="journal article" date="2018" name="MBio">
        <title>Comparative Genomics Reveals the Core Gene Toolbox for the Fungus-Insect Symbiosis.</title>
        <authorList>
            <person name="Wang Y."/>
            <person name="Stata M."/>
            <person name="Wang W."/>
            <person name="Stajich J.E."/>
            <person name="White M.M."/>
            <person name="Moncalvo J.M."/>
        </authorList>
    </citation>
    <scope>NUCLEOTIDE SEQUENCE [LARGE SCALE GENOMIC DNA]</scope>
    <source>
        <strain evidence="2 3">SWE-8-4</strain>
    </source>
</reference>
<sequence length="297" mass="33798">MDFKVDEFNSYNSYSSRASTAFESPKLKAPEGFSDLHSFSVKQEVQDAYLSSDSSSGCNTPSVFYRLYPYRETVPLYKIKYSEFSIPYRLNKSSEGIQICLFTPNYKKGDFTIDFIPNQNTVEPKDKRTIGTVVVCGFAEYHNSVEPFNGLCVKNLCSLEDIDFCIKEDKFVIFVPKRGHKPCDSHALNEPIETLPLLINRKKSAMNDCHDDAWSQHQTHNLVRKEDGLQSSPLNHFPHIPLHLILGTMLLAVLVLIYWFHCFIQLISQFSISSTFSTTYNKIFATNCTDTASGCKT</sequence>
<gene>
    <name evidence="2" type="ORF">BB561_000856</name>
</gene>
<evidence type="ECO:0000313" key="2">
    <source>
        <dbReference type="EMBL" id="PVU96939.1"/>
    </source>
</evidence>
<organism evidence="2 3">
    <name type="scientific">Smittium simulii</name>
    <dbReference type="NCBI Taxonomy" id="133385"/>
    <lineage>
        <taxon>Eukaryota</taxon>
        <taxon>Fungi</taxon>
        <taxon>Fungi incertae sedis</taxon>
        <taxon>Zoopagomycota</taxon>
        <taxon>Kickxellomycotina</taxon>
        <taxon>Harpellomycetes</taxon>
        <taxon>Harpellales</taxon>
        <taxon>Legeriomycetaceae</taxon>
        <taxon>Smittium</taxon>
    </lineage>
</organism>